<evidence type="ECO:0000313" key="2">
    <source>
        <dbReference type="EMBL" id="KRY06959.1"/>
    </source>
</evidence>
<dbReference type="AlphaFoldDB" id="A0A0V0Z339"/>
<comment type="caution">
    <text evidence="2">The sequence shown here is derived from an EMBL/GenBank/DDBJ whole genome shotgun (WGS) entry which is preliminary data.</text>
</comment>
<dbReference type="EMBL" id="JYDI01004272">
    <property type="protein sequence ID" value="KRY06959.1"/>
    <property type="molecule type" value="Genomic_DNA"/>
</dbReference>
<evidence type="ECO:0000256" key="1">
    <source>
        <dbReference type="SAM" id="MobiDB-lite"/>
    </source>
</evidence>
<dbReference type="Proteomes" id="UP000054653">
    <property type="component" value="Unassembled WGS sequence"/>
</dbReference>
<reference evidence="2 3" key="1">
    <citation type="submission" date="2015-01" db="EMBL/GenBank/DDBJ databases">
        <title>Evolution of Trichinella species and genotypes.</title>
        <authorList>
            <person name="Korhonen P.K."/>
            <person name="Edoardo P."/>
            <person name="Giuseppe L.R."/>
            <person name="Gasser R.B."/>
        </authorList>
    </citation>
    <scope>NUCLEOTIDE SEQUENCE [LARGE SCALE GENOMIC DNA]</scope>
    <source>
        <strain evidence="2">ISS120</strain>
    </source>
</reference>
<organism evidence="2 3">
    <name type="scientific">Trichinella britovi</name>
    <name type="common">Parasitic roundworm</name>
    <dbReference type="NCBI Taxonomy" id="45882"/>
    <lineage>
        <taxon>Eukaryota</taxon>
        <taxon>Metazoa</taxon>
        <taxon>Ecdysozoa</taxon>
        <taxon>Nematoda</taxon>
        <taxon>Enoplea</taxon>
        <taxon>Dorylaimia</taxon>
        <taxon>Trichinellida</taxon>
        <taxon>Trichinellidae</taxon>
        <taxon>Trichinella</taxon>
    </lineage>
</organism>
<accession>A0A0V0Z339</accession>
<feature type="compositionally biased region" description="Basic and acidic residues" evidence="1">
    <location>
        <begin position="1"/>
        <end position="18"/>
    </location>
</feature>
<name>A0A0V0Z339_TRIBR</name>
<protein>
    <submittedName>
        <fullName evidence="2">Uncharacterized protein</fullName>
    </submittedName>
</protein>
<keyword evidence="3" id="KW-1185">Reference proteome</keyword>
<sequence length="30" mass="3511">MMKTELRRTTDTTEKAPTMEESVSQKKICH</sequence>
<evidence type="ECO:0000313" key="3">
    <source>
        <dbReference type="Proteomes" id="UP000054653"/>
    </source>
</evidence>
<gene>
    <name evidence="2" type="ORF">T03_2756</name>
</gene>
<feature type="region of interest" description="Disordered" evidence="1">
    <location>
        <begin position="1"/>
        <end position="30"/>
    </location>
</feature>
<proteinExistence type="predicted"/>